<dbReference type="AlphaFoldDB" id="A0A5S9F6F4"/>
<dbReference type="RefSeq" id="WP_229759328.1">
    <property type="nucleotide sequence ID" value="NZ_AP019860.1"/>
</dbReference>
<dbReference type="PANTHER" id="PTHR11274">
    <property type="entry name" value="RAD25/XP-B DNA REPAIR HELICASE"/>
    <property type="match status" value="1"/>
</dbReference>
<dbReference type="CDD" id="cd17926">
    <property type="entry name" value="DEXHc_RE"/>
    <property type="match status" value="1"/>
</dbReference>
<evidence type="ECO:0000313" key="13">
    <source>
        <dbReference type="EMBL" id="BBM87638.1"/>
    </source>
</evidence>
<comment type="similarity">
    <text evidence="1">Belongs to the helicase family. RAD25/XPB subfamily.</text>
</comment>
<organism evidence="13 14">
    <name type="scientific">Uabimicrobium amorphum</name>
    <dbReference type="NCBI Taxonomy" id="2596890"/>
    <lineage>
        <taxon>Bacteria</taxon>
        <taxon>Pseudomonadati</taxon>
        <taxon>Planctomycetota</taxon>
        <taxon>Candidatus Uabimicrobiia</taxon>
        <taxon>Candidatus Uabimicrobiales</taxon>
        <taxon>Candidatus Uabimicrobiaceae</taxon>
        <taxon>Candidatus Uabimicrobium</taxon>
    </lineage>
</organism>
<dbReference type="SMART" id="SM00490">
    <property type="entry name" value="HELICc"/>
    <property type="match status" value="1"/>
</dbReference>
<evidence type="ECO:0000256" key="5">
    <source>
        <dbReference type="ARBA" id="ARBA00022840"/>
    </source>
</evidence>
<dbReference type="GO" id="GO:0005524">
    <property type="term" value="F:ATP binding"/>
    <property type="evidence" value="ECO:0007669"/>
    <property type="project" value="UniProtKB-KW"/>
</dbReference>
<keyword evidence="5" id="KW-0067">ATP-binding</keyword>
<dbReference type="Gene3D" id="3.40.50.300">
    <property type="entry name" value="P-loop containing nucleotide triphosphate hydrolases"/>
    <property type="match status" value="2"/>
</dbReference>
<keyword evidence="14" id="KW-1185">Reference proteome</keyword>
<reference evidence="13 14" key="1">
    <citation type="submission" date="2019-08" db="EMBL/GenBank/DDBJ databases">
        <title>Complete genome sequence of Candidatus Uab amorphum.</title>
        <authorList>
            <person name="Shiratori T."/>
            <person name="Suzuki S."/>
            <person name="Kakizawa Y."/>
            <person name="Ishida K."/>
        </authorList>
    </citation>
    <scope>NUCLEOTIDE SEQUENCE [LARGE SCALE GENOMIC DNA]</scope>
    <source>
        <strain evidence="13 14">SRT547</strain>
    </source>
</reference>
<evidence type="ECO:0000256" key="8">
    <source>
        <dbReference type="ARBA" id="ARBA00034808"/>
    </source>
</evidence>
<evidence type="ECO:0000256" key="4">
    <source>
        <dbReference type="ARBA" id="ARBA00022806"/>
    </source>
</evidence>
<name>A0A5S9F6F4_UABAM</name>
<dbReference type="PROSITE" id="PS51194">
    <property type="entry name" value="HELICASE_CTER"/>
    <property type="match status" value="1"/>
</dbReference>
<dbReference type="Pfam" id="PF16203">
    <property type="entry name" value="ERCC3_RAD25_C"/>
    <property type="match status" value="1"/>
</dbReference>
<feature type="domain" description="Helicase C-terminal" evidence="12">
    <location>
        <begin position="356"/>
        <end position="492"/>
    </location>
</feature>
<sequence length="492" mass="56728">MTKNDPDPVPDPDPEKLTKNDPVPDSVYSLLWCFMITISFYQGTLSIVVNSDNSFVVQSIPGCKWDHRTQCFRLPAFKYHELITVLYNKEIPYKDEARLYEILQMDHQLDREPFHHQKQAIASWNKFRKRGYVVLPTGTGKSFVAILAMLESKRSTAIVVPTIDLMHQWYDNVKNFFPNIPIGLIGGGNYQPASITITTYDSAYIHFDKIGNLFGLVIFDECHHLPGRTYRLGAEFILAPYRLGLSATPERLDGGHNDLNYLIGPCVFRKEINEMAGPYLADYNVVQVTARLSAEERKEYQKNRSLYVTFLRRNYLQMGRNGWQKFIQVSHRTEEGRRAFIAYRKQKQIAQATPSKLKTLEYLIRKHHNERLLIFTHDNATAYKISLRFLVPVITHQTKIKERKDILKKYSEGVYSIIVTSKVLNEGVDIPSASIGIILSGSASVREHVQRLGRILRKHGDKKATLYEVVTEGTSEESVSQRRREHNAYKRE</sequence>
<keyword evidence="4 13" id="KW-0347">Helicase</keyword>
<dbReference type="GO" id="GO:0043138">
    <property type="term" value="F:3'-5' DNA helicase activity"/>
    <property type="evidence" value="ECO:0007669"/>
    <property type="project" value="UniProtKB-EC"/>
</dbReference>
<evidence type="ECO:0000256" key="10">
    <source>
        <dbReference type="SAM" id="MobiDB-lite"/>
    </source>
</evidence>
<comment type="catalytic activity">
    <reaction evidence="9">
        <text>ATP + H2O = ADP + phosphate + H(+)</text>
        <dbReference type="Rhea" id="RHEA:13065"/>
        <dbReference type="ChEBI" id="CHEBI:15377"/>
        <dbReference type="ChEBI" id="CHEBI:15378"/>
        <dbReference type="ChEBI" id="CHEBI:30616"/>
        <dbReference type="ChEBI" id="CHEBI:43474"/>
        <dbReference type="ChEBI" id="CHEBI:456216"/>
        <dbReference type="EC" id="5.6.2.4"/>
    </reaction>
</comment>
<dbReference type="InterPro" id="IPR032438">
    <property type="entry name" value="ERCC3_RAD25_C"/>
</dbReference>
<dbReference type="InterPro" id="IPR027417">
    <property type="entry name" value="P-loop_NTPase"/>
</dbReference>
<evidence type="ECO:0000259" key="12">
    <source>
        <dbReference type="PROSITE" id="PS51194"/>
    </source>
</evidence>
<dbReference type="PROSITE" id="PS51192">
    <property type="entry name" value="HELICASE_ATP_BIND_1"/>
    <property type="match status" value="1"/>
</dbReference>
<evidence type="ECO:0000256" key="9">
    <source>
        <dbReference type="ARBA" id="ARBA00048988"/>
    </source>
</evidence>
<keyword evidence="2" id="KW-0547">Nucleotide-binding</keyword>
<dbReference type="PANTHER" id="PTHR11274:SF0">
    <property type="entry name" value="GENERAL TRANSCRIPTION AND DNA REPAIR FACTOR IIH HELICASE SUBUNIT XPB"/>
    <property type="match status" value="1"/>
</dbReference>
<evidence type="ECO:0000256" key="3">
    <source>
        <dbReference type="ARBA" id="ARBA00022801"/>
    </source>
</evidence>
<dbReference type="InterPro" id="IPR050615">
    <property type="entry name" value="ATP-dep_DNA_Helicase"/>
</dbReference>
<comment type="catalytic activity">
    <reaction evidence="7">
        <text>Couples ATP hydrolysis with the unwinding of duplex DNA by translocating in the 3'-5' direction.</text>
        <dbReference type="EC" id="5.6.2.4"/>
    </reaction>
</comment>
<feature type="region of interest" description="Disordered" evidence="10">
    <location>
        <begin position="1"/>
        <end position="20"/>
    </location>
</feature>
<dbReference type="GO" id="GO:0003677">
    <property type="term" value="F:DNA binding"/>
    <property type="evidence" value="ECO:0007669"/>
    <property type="project" value="InterPro"/>
</dbReference>
<keyword evidence="3" id="KW-0378">Hydrolase</keyword>
<dbReference type="GO" id="GO:0016787">
    <property type="term" value="F:hydrolase activity"/>
    <property type="evidence" value="ECO:0007669"/>
    <property type="project" value="UniProtKB-KW"/>
</dbReference>
<dbReference type="Gene3D" id="3.40.1170.30">
    <property type="match status" value="1"/>
</dbReference>
<dbReference type="Proteomes" id="UP000326354">
    <property type="component" value="Chromosome"/>
</dbReference>
<dbReference type="EC" id="5.6.2.4" evidence="8"/>
<evidence type="ECO:0000259" key="11">
    <source>
        <dbReference type="PROSITE" id="PS51192"/>
    </source>
</evidence>
<feature type="domain" description="Helicase ATP-binding" evidence="11">
    <location>
        <begin position="122"/>
        <end position="267"/>
    </location>
</feature>
<dbReference type="InterPro" id="IPR014001">
    <property type="entry name" value="Helicase_ATP-bd"/>
</dbReference>
<evidence type="ECO:0000256" key="6">
    <source>
        <dbReference type="ARBA" id="ARBA00023235"/>
    </source>
</evidence>
<evidence type="ECO:0000256" key="1">
    <source>
        <dbReference type="ARBA" id="ARBA00006637"/>
    </source>
</evidence>
<proteinExistence type="inferred from homology"/>
<keyword evidence="6" id="KW-0413">Isomerase</keyword>
<dbReference type="InterPro" id="IPR040699">
    <property type="entry name" value="XPB_DRD"/>
</dbReference>
<dbReference type="SUPFAM" id="SSF52540">
    <property type="entry name" value="P-loop containing nucleoside triphosphate hydrolases"/>
    <property type="match status" value="2"/>
</dbReference>
<gene>
    <name evidence="13" type="ORF">UABAM_06050</name>
</gene>
<dbReference type="KEGG" id="uam:UABAM_06050"/>
<dbReference type="Pfam" id="PF18458">
    <property type="entry name" value="XPB_DRD"/>
    <property type="match status" value="1"/>
</dbReference>
<dbReference type="Pfam" id="PF04851">
    <property type="entry name" value="ResIII"/>
    <property type="match status" value="1"/>
</dbReference>
<protein>
    <recommendedName>
        <fullName evidence="8">DNA 3'-5' helicase</fullName>
        <ecNumber evidence="8">5.6.2.4</ecNumber>
    </recommendedName>
</protein>
<evidence type="ECO:0000256" key="7">
    <source>
        <dbReference type="ARBA" id="ARBA00034617"/>
    </source>
</evidence>
<evidence type="ECO:0000256" key="2">
    <source>
        <dbReference type="ARBA" id="ARBA00022741"/>
    </source>
</evidence>
<accession>A0A5S9F6F4</accession>
<dbReference type="InterPro" id="IPR001650">
    <property type="entry name" value="Helicase_C-like"/>
</dbReference>
<dbReference type="InterPro" id="IPR006935">
    <property type="entry name" value="Helicase/UvrB_N"/>
</dbReference>
<dbReference type="SMART" id="SM00487">
    <property type="entry name" value="DEXDc"/>
    <property type="match status" value="1"/>
</dbReference>
<dbReference type="EMBL" id="AP019860">
    <property type="protein sequence ID" value="BBM87638.1"/>
    <property type="molecule type" value="Genomic_DNA"/>
</dbReference>
<evidence type="ECO:0000313" key="14">
    <source>
        <dbReference type="Proteomes" id="UP000326354"/>
    </source>
</evidence>